<dbReference type="Gene3D" id="1.20.5.170">
    <property type="match status" value="1"/>
</dbReference>
<reference evidence="1" key="1">
    <citation type="submission" date="2020-07" db="EMBL/GenBank/DDBJ databases">
        <title>Huge and variable diversity of episymbiotic CPR bacteria and DPANN archaea in groundwater ecosystems.</title>
        <authorList>
            <person name="He C.Y."/>
            <person name="Keren R."/>
            <person name="Whittaker M."/>
            <person name="Farag I.F."/>
            <person name="Doudna J."/>
            <person name="Cate J.H.D."/>
            <person name="Banfield J.F."/>
        </authorList>
    </citation>
    <scope>NUCLEOTIDE SEQUENCE</scope>
    <source>
        <strain evidence="1">NC_groundwater_1520_Pr4_B-0.1um_53_5</strain>
    </source>
</reference>
<sequence length="155" mass="17500">MKAQTKNVADLNQQPATKADIVKLETGLRQDMAKMEAGLRKDMATKNELKAVRDDVHVLKQDVSALKTDMSSVKQSIGKLAVQTLKNTEDIEWIKENMVTKNDHNKVMTALDEVLHIVRRNDEEGVVMNARLDRLDVQKADKTEVEKIKVHIGMP</sequence>
<organism evidence="1 2">
    <name type="scientific">candidate division TA06 bacterium</name>
    <dbReference type="NCBI Taxonomy" id="2250710"/>
    <lineage>
        <taxon>Bacteria</taxon>
        <taxon>Bacteria division TA06</taxon>
    </lineage>
</organism>
<dbReference type="AlphaFoldDB" id="A0A933IBZ1"/>
<dbReference type="EMBL" id="JACQXR010000093">
    <property type="protein sequence ID" value="MBI4727002.1"/>
    <property type="molecule type" value="Genomic_DNA"/>
</dbReference>
<protein>
    <submittedName>
        <fullName evidence="1">Uncharacterized protein</fullName>
    </submittedName>
</protein>
<name>A0A933IBZ1_UNCT6</name>
<comment type="caution">
    <text evidence="1">The sequence shown here is derived from an EMBL/GenBank/DDBJ whole genome shotgun (WGS) entry which is preliminary data.</text>
</comment>
<gene>
    <name evidence="1" type="ORF">HY768_07235</name>
</gene>
<proteinExistence type="predicted"/>
<evidence type="ECO:0000313" key="1">
    <source>
        <dbReference type="EMBL" id="MBI4727002.1"/>
    </source>
</evidence>
<accession>A0A933IBZ1</accession>
<evidence type="ECO:0000313" key="2">
    <source>
        <dbReference type="Proteomes" id="UP000736328"/>
    </source>
</evidence>
<dbReference type="Proteomes" id="UP000736328">
    <property type="component" value="Unassembled WGS sequence"/>
</dbReference>